<proteinExistence type="predicted"/>
<accession>A0A078S5E5</accession>
<comment type="caution">
    <text evidence="1">The sequence shown here is derived from an EMBL/GenBank/DDBJ whole genome shotgun (WGS) entry which is preliminary data.</text>
</comment>
<organism evidence="1 2">
    <name type="scientific">Bacteroides uniformis str. 3978 T3 ii</name>
    <dbReference type="NCBI Taxonomy" id="1339349"/>
    <lineage>
        <taxon>Bacteria</taxon>
        <taxon>Pseudomonadati</taxon>
        <taxon>Bacteroidota</taxon>
        <taxon>Bacteroidia</taxon>
        <taxon>Bacteroidales</taxon>
        <taxon>Bacteroidaceae</taxon>
        <taxon>Bacteroides</taxon>
    </lineage>
</organism>
<evidence type="ECO:0000313" key="2">
    <source>
        <dbReference type="Proteomes" id="UP000028013"/>
    </source>
</evidence>
<dbReference type="GeneID" id="99751095"/>
<dbReference type="Pfam" id="PF13376">
    <property type="entry name" value="OmdA"/>
    <property type="match status" value="1"/>
</dbReference>
<protein>
    <submittedName>
        <fullName evidence="1">Bacteriocin-protection, YdeI/OmpD-Associated family protein</fullName>
    </submittedName>
</protein>
<reference evidence="1 2" key="1">
    <citation type="submission" date="2014-04" db="EMBL/GenBank/DDBJ databases">
        <authorList>
            <person name="Sears C."/>
            <person name="Carroll K."/>
            <person name="Sack B.R."/>
            <person name="Qadri F."/>
            <person name="Myers L.L."/>
            <person name="Chung G.-T."/>
            <person name="Escheverria P."/>
            <person name="Fraser C.M."/>
            <person name="Sadzewicz L."/>
            <person name="Shefchek K.A."/>
            <person name="Tallon L."/>
            <person name="Das S.P."/>
            <person name="Daugherty S."/>
            <person name="Mongodin E.F."/>
        </authorList>
    </citation>
    <scope>NUCLEOTIDE SEQUENCE [LARGE SCALE GENOMIC DNA]</scope>
    <source>
        <strain evidence="1 2">3978 T3 ii</strain>
    </source>
</reference>
<name>A0A078S5E5_BACUN</name>
<dbReference type="PATRIC" id="fig|1339349.3.peg.661"/>
<dbReference type="Proteomes" id="UP000028013">
    <property type="component" value="Unassembled WGS sequence"/>
</dbReference>
<sequence>MSTEIRYFENRKDWRKWLADNFDTADGVWFVFPTKSSSEKSIVYNDAVEEALCFGWIDSTIKSLDKEHKIQRFTPRNPKSTYSQANKERLKWLLEHKMIHLEFEDKIRTVLSVPFVFPNDIIDRLKEDERIWKNYQSFSDPYKRIRIAYIEAARKRPEEFERRLNNFICKTKENKIIIGFGGIEKYY</sequence>
<dbReference type="AlphaFoldDB" id="A0A078S5E5"/>
<evidence type="ECO:0000313" key="1">
    <source>
        <dbReference type="EMBL" id="KDS57269.1"/>
    </source>
</evidence>
<dbReference type="EMBL" id="JNHN01000082">
    <property type="protein sequence ID" value="KDS57269.1"/>
    <property type="molecule type" value="Genomic_DNA"/>
</dbReference>
<gene>
    <name evidence="1" type="ORF">M094_3834</name>
</gene>
<dbReference type="RefSeq" id="WP_005823665.1">
    <property type="nucleotide sequence ID" value="NZ_JNHN01000082.1"/>
</dbReference>